<feature type="non-terminal residue" evidence="2">
    <location>
        <position position="1"/>
    </location>
</feature>
<evidence type="ECO:0000313" key="3">
    <source>
        <dbReference type="Proteomes" id="UP000265355"/>
    </source>
</evidence>
<accession>A0ABX9N3E4</accession>
<name>A0ABX9N3E4_9MICO</name>
<reference evidence="2 3" key="1">
    <citation type="submission" date="2018-08" db="EMBL/GenBank/DDBJ databases">
        <title>Genome Sequence of Clavibacter michiganensis Subspecies type strains, and the Atypical Peach-Colored Strains Isolated from Tomato.</title>
        <authorList>
            <person name="Osdaghi E."/>
            <person name="Portier P."/>
            <person name="Briand M."/>
            <person name="Jacques M.-A."/>
        </authorList>
    </citation>
    <scope>NUCLEOTIDE SEQUENCE [LARGE SCALE GENOMIC DNA]</scope>
    <source>
        <strain evidence="2 3">CFBP 8216</strain>
    </source>
</reference>
<gene>
    <name evidence="2" type="ORF">DZF98_12810</name>
</gene>
<sequence length="39" mass="3937">GYLVRASVPTGRAPVAPPAPMPVPVDASIPAPTPEETRA</sequence>
<evidence type="ECO:0000313" key="2">
    <source>
        <dbReference type="EMBL" id="RII90011.1"/>
    </source>
</evidence>
<feature type="region of interest" description="Disordered" evidence="1">
    <location>
        <begin position="1"/>
        <end position="39"/>
    </location>
</feature>
<proteinExistence type="predicted"/>
<dbReference type="EMBL" id="QWEE01000282">
    <property type="protein sequence ID" value="RII90011.1"/>
    <property type="molecule type" value="Genomic_DNA"/>
</dbReference>
<keyword evidence="3" id="KW-1185">Reference proteome</keyword>
<protein>
    <submittedName>
        <fullName evidence="2">Acetyl-CoA carboxylase, biotin carboxyl carrier protein</fullName>
    </submittedName>
</protein>
<comment type="caution">
    <text evidence="2">The sequence shown here is derived from an EMBL/GenBank/DDBJ whole genome shotgun (WGS) entry which is preliminary data.</text>
</comment>
<dbReference type="Proteomes" id="UP000265355">
    <property type="component" value="Unassembled WGS sequence"/>
</dbReference>
<organism evidence="2 3">
    <name type="scientific">Clavibacter californiensis</name>
    <dbReference type="NCBI Taxonomy" id="1401995"/>
    <lineage>
        <taxon>Bacteria</taxon>
        <taxon>Bacillati</taxon>
        <taxon>Actinomycetota</taxon>
        <taxon>Actinomycetes</taxon>
        <taxon>Micrococcales</taxon>
        <taxon>Microbacteriaceae</taxon>
        <taxon>Clavibacter</taxon>
    </lineage>
</organism>
<evidence type="ECO:0000256" key="1">
    <source>
        <dbReference type="SAM" id="MobiDB-lite"/>
    </source>
</evidence>